<evidence type="ECO:0000313" key="2">
    <source>
        <dbReference type="Proteomes" id="UP000183997"/>
    </source>
</evidence>
<organism evidence="1 2">
    <name type="scientific">Desulforamulus aeronauticus DSM 10349</name>
    <dbReference type="NCBI Taxonomy" id="1121421"/>
    <lineage>
        <taxon>Bacteria</taxon>
        <taxon>Bacillati</taxon>
        <taxon>Bacillota</taxon>
        <taxon>Clostridia</taxon>
        <taxon>Eubacteriales</taxon>
        <taxon>Peptococcaceae</taxon>
        <taxon>Desulforamulus</taxon>
    </lineage>
</organism>
<accession>A0A1M6WJ74</accession>
<dbReference type="OrthoDB" id="1786710at2"/>
<dbReference type="STRING" id="1121421.SAMN02745123_03642"/>
<reference evidence="2" key="1">
    <citation type="submission" date="2016-11" db="EMBL/GenBank/DDBJ databases">
        <authorList>
            <person name="Varghese N."/>
            <person name="Submissions S."/>
        </authorList>
    </citation>
    <scope>NUCLEOTIDE SEQUENCE [LARGE SCALE GENOMIC DNA]</scope>
    <source>
        <strain evidence="2">DSM 10349</strain>
    </source>
</reference>
<name>A0A1M6WJ74_9FIRM</name>
<dbReference type="Proteomes" id="UP000183997">
    <property type="component" value="Unassembled WGS sequence"/>
</dbReference>
<proteinExistence type="predicted"/>
<gene>
    <name evidence="1" type="ORF">SAMN02745123_03642</name>
</gene>
<dbReference type="AlphaFoldDB" id="A0A1M6WJ74"/>
<dbReference type="EMBL" id="FRAR01000031">
    <property type="protein sequence ID" value="SHK93649.1"/>
    <property type="molecule type" value="Genomic_DNA"/>
</dbReference>
<evidence type="ECO:0000313" key="1">
    <source>
        <dbReference type="EMBL" id="SHK93649.1"/>
    </source>
</evidence>
<protein>
    <submittedName>
        <fullName evidence="1">Uncharacterized protein</fullName>
    </submittedName>
</protein>
<dbReference type="RefSeq" id="WP_072917192.1">
    <property type="nucleotide sequence ID" value="NZ_FRAR01000031.1"/>
</dbReference>
<sequence length="144" mass="16062">MTNVKNLKFAPTPIDEFDKPGQLEQLCNLCGNIGATLLPEMELINNKELKSICLSVLCSSKECRNLSYHYFELDSEMCGNADISQFTTLPKGIKLTCNECGNQSVTVKVKLDQSGFKYVYDVVQVTFSCPCGHTASHQFLGKYF</sequence>
<keyword evidence="2" id="KW-1185">Reference proteome</keyword>